<protein>
    <recommendedName>
        <fullName evidence="1">C962R-like N-terminal AEP domain-containing protein</fullName>
    </recommendedName>
</protein>
<dbReference type="EMBL" id="MN740136">
    <property type="protein sequence ID" value="QHT89089.1"/>
    <property type="molecule type" value="Genomic_DNA"/>
</dbReference>
<proteinExistence type="predicted"/>
<dbReference type="Pfam" id="PF03121">
    <property type="entry name" value="Herpes_UL52"/>
    <property type="match status" value="1"/>
</dbReference>
<feature type="domain" description="C962R-like N-terminal AEP" evidence="1">
    <location>
        <begin position="28"/>
        <end position="188"/>
    </location>
</feature>
<organism evidence="2">
    <name type="scientific">viral metagenome</name>
    <dbReference type="NCBI Taxonomy" id="1070528"/>
    <lineage>
        <taxon>unclassified sequences</taxon>
        <taxon>metagenomes</taxon>
        <taxon>organismal metagenomes</taxon>
    </lineage>
</organism>
<sequence>MNPLRKWILSNKYFIKCSEPKEKKALATHYLLDGGIWKVPMEEYPNFLRLLSTDLQNGLKYYISENRTGVFKFICDLDFYDSAEITNIQEYLVVIQKVISEYYDDQNVIVCGTDPKTVNEQIKTGFHLVWPKIWITVQNAKEIRLKIIEALYNEFGARKSFNSWEDVVDLAVYEDNGLRMVGCRKMVPCKNCKRDTRETCEKCDGTGKIDENRAYKPKLVLGKNVDQGYINAVMNDYYVMLLETSIMNYSSIPETKLCKELPVTIKKKTRTVSVDPLSSKIENFIKKVYKNSHSKIKIKKITKVDEFKYFAEPDDNFCLNVNRNHTSSGIYFQIKPTGVSQRCFCKKLSMEGRVSGYCKNFCSEEIPLSKVLENYLFPSTRSSKKKISNCSFTLATDKLICLNNCKNILFQLENELI</sequence>
<dbReference type="Pfam" id="PF23162">
    <property type="entry name" value="AEP_C962R"/>
    <property type="match status" value="1"/>
</dbReference>
<dbReference type="AlphaFoldDB" id="A0A6C0I8K9"/>
<dbReference type="InterPro" id="IPR056443">
    <property type="entry name" value="AEP_C962R"/>
</dbReference>
<evidence type="ECO:0000313" key="2">
    <source>
        <dbReference type="EMBL" id="QHT89089.1"/>
    </source>
</evidence>
<evidence type="ECO:0000259" key="1">
    <source>
        <dbReference type="Pfam" id="PF23162"/>
    </source>
</evidence>
<reference evidence="2" key="1">
    <citation type="journal article" date="2020" name="Nature">
        <title>Giant virus diversity and host interactions through global metagenomics.</title>
        <authorList>
            <person name="Schulz F."/>
            <person name="Roux S."/>
            <person name="Paez-Espino D."/>
            <person name="Jungbluth S."/>
            <person name="Walsh D.A."/>
            <person name="Denef V.J."/>
            <person name="McMahon K.D."/>
            <person name="Konstantinidis K.T."/>
            <person name="Eloe-Fadrosh E.A."/>
            <person name="Kyrpides N.C."/>
            <person name="Woyke T."/>
        </authorList>
    </citation>
    <scope>NUCLEOTIDE SEQUENCE</scope>
    <source>
        <strain evidence="2">GVMAG-M-3300023184-53</strain>
    </source>
</reference>
<accession>A0A6C0I8K9</accession>
<name>A0A6C0I8K9_9ZZZZ</name>